<organism evidence="2 3">
    <name type="scientific">Xenorhabdus khoisanae</name>
    <dbReference type="NCBI Taxonomy" id="880157"/>
    <lineage>
        <taxon>Bacteria</taxon>
        <taxon>Pseudomonadati</taxon>
        <taxon>Pseudomonadota</taxon>
        <taxon>Gammaproteobacteria</taxon>
        <taxon>Enterobacterales</taxon>
        <taxon>Morganellaceae</taxon>
        <taxon>Xenorhabdus</taxon>
    </lineage>
</organism>
<dbReference type="Proteomes" id="UP000036277">
    <property type="component" value="Unassembled WGS sequence"/>
</dbReference>
<sequence>MSCSKWDASHNRDTEVLEVIAVANSVNTLMATSYFRPSSEEEKEESDYKKATPKRSPENNIVF</sequence>
<dbReference type="PATRIC" id="fig|880157.4.peg.231"/>
<protein>
    <submittedName>
        <fullName evidence="2">Uncharacterized protein</fullName>
    </submittedName>
</protein>
<accession>A0A0J5IUT0</accession>
<proteinExistence type="predicted"/>
<comment type="caution">
    <text evidence="2">The sequence shown here is derived from an EMBL/GenBank/DDBJ whole genome shotgun (WGS) entry which is preliminary data.</text>
</comment>
<dbReference type="EMBL" id="LFCV01000005">
    <property type="protein sequence ID" value="KMJ46910.1"/>
    <property type="molecule type" value="Genomic_DNA"/>
</dbReference>
<reference evidence="2 3" key="1">
    <citation type="submission" date="2015-06" db="EMBL/GenBank/DDBJ databases">
        <title>Draft Whole-Genome Sequence of the Entomopathogenic Bacterium Xenorhabdus khoisanae.</title>
        <authorList>
            <person name="Naidoo S."/>
            <person name="Featherston J."/>
            <person name="Gray V.M."/>
        </authorList>
    </citation>
    <scope>NUCLEOTIDE SEQUENCE [LARGE SCALE GENOMIC DNA]</scope>
    <source>
        <strain evidence="2 3">MCB</strain>
    </source>
</reference>
<dbReference type="RefSeq" id="WP_047961549.1">
    <property type="nucleotide sequence ID" value="NZ_CAWMBG010000005.1"/>
</dbReference>
<keyword evidence="3" id="KW-1185">Reference proteome</keyword>
<evidence type="ECO:0000256" key="1">
    <source>
        <dbReference type="SAM" id="MobiDB-lite"/>
    </source>
</evidence>
<dbReference type="AlphaFoldDB" id="A0A0J5IUT0"/>
<name>A0A0J5IUT0_9GAMM</name>
<gene>
    <name evidence="2" type="ORF">AB204_01055</name>
</gene>
<evidence type="ECO:0000313" key="2">
    <source>
        <dbReference type="EMBL" id="KMJ46910.1"/>
    </source>
</evidence>
<evidence type="ECO:0000313" key="3">
    <source>
        <dbReference type="Proteomes" id="UP000036277"/>
    </source>
</evidence>
<feature type="region of interest" description="Disordered" evidence="1">
    <location>
        <begin position="35"/>
        <end position="63"/>
    </location>
</feature>
<dbReference type="STRING" id="880157.AB204_01055"/>